<keyword evidence="1" id="KW-0597">Phosphoprotein</keyword>
<protein>
    <submittedName>
        <fullName evidence="5">Two component system response regulator reciever and HD domains-containing protein</fullName>
    </submittedName>
</protein>
<dbReference type="Proteomes" id="UP000663722">
    <property type="component" value="Chromosome"/>
</dbReference>
<evidence type="ECO:0000313" key="5">
    <source>
        <dbReference type="EMBL" id="QTA91433.1"/>
    </source>
</evidence>
<dbReference type="RefSeq" id="WP_207679216.1">
    <property type="nucleotide sequence ID" value="NZ_CP061800.1"/>
</dbReference>
<proteinExistence type="predicted"/>
<organism evidence="5 6">
    <name type="scientific">Desulfonema magnum</name>
    <dbReference type="NCBI Taxonomy" id="45655"/>
    <lineage>
        <taxon>Bacteria</taxon>
        <taxon>Pseudomonadati</taxon>
        <taxon>Thermodesulfobacteriota</taxon>
        <taxon>Desulfobacteria</taxon>
        <taxon>Desulfobacterales</taxon>
        <taxon>Desulfococcaceae</taxon>
        <taxon>Desulfonema</taxon>
    </lineage>
</organism>
<dbReference type="InterPro" id="IPR052020">
    <property type="entry name" value="Cyclic_di-GMP/3'3'-cGAMP_PDE"/>
</dbReference>
<feature type="coiled-coil region" evidence="2">
    <location>
        <begin position="129"/>
        <end position="170"/>
    </location>
</feature>
<dbReference type="CDD" id="cd19920">
    <property type="entry name" value="REC_PA4781-like"/>
    <property type="match status" value="1"/>
</dbReference>
<dbReference type="CDD" id="cd00077">
    <property type="entry name" value="HDc"/>
    <property type="match status" value="1"/>
</dbReference>
<dbReference type="AlphaFoldDB" id="A0A975BTP7"/>
<dbReference type="SMART" id="SM00448">
    <property type="entry name" value="REC"/>
    <property type="match status" value="1"/>
</dbReference>
<dbReference type="EMBL" id="CP061800">
    <property type="protein sequence ID" value="QTA91433.1"/>
    <property type="molecule type" value="Genomic_DNA"/>
</dbReference>
<feature type="modified residue" description="4-aspartylphosphate" evidence="1">
    <location>
        <position position="56"/>
    </location>
</feature>
<dbReference type="PROSITE" id="PS50110">
    <property type="entry name" value="RESPONSE_REGULATORY"/>
    <property type="match status" value="1"/>
</dbReference>
<evidence type="ECO:0000259" key="3">
    <source>
        <dbReference type="PROSITE" id="PS50110"/>
    </source>
</evidence>
<sequence length="346" mass="39293">MKDLGTCRILIVDDTKTNIDVLIQALKNTYKLGVALNGPKAIEYVRTNQPDLILLDILMPEMDGFEVCQKLKTNPDTRDIPIIFITAVDSSGEKSKGFEMGAVDYITKPFDITEVKARVKTHLSLKIAQEALKNQNVILEQKVRERTRELEEAQIEILERLERAAEYRDEKTGRHIKRISEYCRLLGKAAGLRPEECNLLSLASTMHDLGKIGIPDTILLKPDKLTPEERMIMETHTTIGAKLLSGSEHRFLKEAEIIALTHHEKWDGTGYPHGLKGEDIPLFGRMLCICDVFDALISERPYKKAWPLEKTLEEIKAGRGTHFDPELADLFVRLEPELRKIVNDLD</sequence>
<evidence type="ECO:0000313" key="6">
    <source>
        <dbReference type="Proteomes" id="UP000663722"/>
    </source>
</evidence>
<dbReference type="Pfam" id="PF13487">
    <property type="entry name" value="HD_5"/>
    <property type="match status" value="1"/>
</dbReference>
<dbReference type="InterPro" id="IPR037522">
    <property type="entry name" value="HD_GYP_dom"/>
</dbReference>
<dbReference type="PROSITE" id="PS51832">
    <property type="entry name" value="HD_GYP"/>
    <property type="match status" value="1"/>
</dbReference>
<dbReference type="KEGG" id="dmm:dnm_075000"/>
<dbReference type="InterPro" id="IPR003607">
    <property type="entry name" value="HD/PDEase_dom"/>
</dbReference>
<dbReference type="PANTHER" id="PTHR45228">
    <property type="entry name" value="CYCLIC DI-GMP PHOSPHODIESTERASE TM_0186-RELATED"/>
    <property type="match status" value="1"/>
</dbReference>
<dbReference type="GO" id="GO:0000160">
    <property type="term" value="P:phosphorelay signal transduction system"/>
    <property type="evidence" value="ECO:0007669"/>
    <property type="project" value="InterPro"/>
</dbReference>
<dbReference type="Pfam" id="PF00072">
    <property type="entry name" value="Response_reg"/>
    <property type="match status" value="1"/>
</dbReference>
<evidence type="ECO:0000259" key="4">
    <source>
        <dbReference type="PROSITE" id="PS51832"/>
    </source>
</evidence>
<reference evidence="5" key="1">
    <citation type="journal article" date="2021" name="Microb. Physiol.">
        <title>Proteogenomic Insights into the Physiology of Marine, Sulfate-Reducing, Filamentous Desulfonema limicola and Desulfonema magnum.</title>
        <authorList>
            <person name="Schnaars V."/>
            <person name="Wohlbrand L."/>
            <person name="Scheve S."/>
            <person name="Hinrichs C."/>
            <person name="Reinhardt R."/>
            <person name="Rabus R."/>
        </authorList>
    </citation>
    <scope>NUCLEOTIDE SEQUENCE</scope>
    <source>
        <strain evidence="5">4be13</strain>
    </source>
</reference>
<name>A0A975BTP7_9BACT</name>
<dbReference type="SUPFAM" id="SSF52172">
    <property type="entry name" value="CheY-like"/>
    <property type="match status" value="1"/>
</dbReference>
<dbReference type="InterPro" id="IPR011006">
    <property type="entry name" value="CheY-like_superfamily"/>
</dbReference>
<dbReference type="PANTHER" id="PTHR45228:SF5">
    <property type="entry name" value="CYCLIC DI-GMP PHOSPHODIESTERASE VC_1348-RELATED"/>
    <property type="match status" value="1"/>
</dbReference>
<evidence type="ECO:0000256" key="1">
    <source>
        <dbReference type="PROSITE-ProRule" id="PRU00169"/>
    </source>
</evidence>
<keyword evidence="6" id="KW-1185">Reference proteome</keyword>
<dbReference type="SMART" id="SM00471">
    <property type="entry name" value="HDc"/>
    <property type="match status" value="1"/>
</dbReference>
<dbReference type="Gene3D" id="1.10.3210.10">
    <property type="entry name" value="Hypothetical protein af1432"/>
    <property type="match status" value="1"/>
</dbReference>
<dbReference type="SUPFAM" id="SSF109604">
    <property type="entry name" value="HD-domain/PDEase-like"/>
    <property type="match status" value="1"/>
</dbReference>
<keyword evidence="2" id="KW-0175">Coiled coil</keyword>
<feature type="domain" description="HD-GYP" evidence="4">
    <location>
        <begin position="150"/>
        <end position="346"/>
    </location>
</feature>
<feature type="domain" description="Response regulatory" evidence="3">
    <location>
        <begin position="8"/>
        <end position="123"/>
    </location>
</feature>
<dbReference type="InterPro" id="IPR001789">
    <property type="entry name" value="Sig_transdc_resp-reg_receiver"/>
</dbReference>
<accession>A0A975BTP7</accession>
<dbReference type="Gene3D" id="3.40.50.2300">
    <property type="match status" value="1"/>
</dbReference>
<evidence type="ECO:0000256" key="2">
    <source>
        <dbReference type="SAM" id="Coils"/>
    </source>
</evidence>
<gene>
    <name evidence="5" type="ORF">dnm_075000</name>
</gene>